<evidence type="ECO:0000256" key="4">
    <source>
        <dbReference type="SAM" id="MobiDB-lite"/>
    </source>
</evidence>
<keyword evidence="1" id="KW-0547">Nucleotide-binding</keyword>
<dbReference type="SUPFAM" id="SSF53067">
    <property type="entry name" value="Actin-like ATPase domain"/>
    <property type="match status" value="2"/>
</dbReference>
<dbReference type="Gene3D" id="3.90.640.10">
    <property type="entry name" value="Actin, Chain A, domain 4"/>
    <property type="match status" value="1"/>
</dbReference>
<evidence type="ECO:0000256" key="2">
    <source>
        <dbReference type="ARBA" id="ARBA00022840"/>
    </source>
</evidence>
<feature type="compositionally biased region" description="Pro residues" evidence="4">
    <location>
        <begin position="388"/>
        <end position="452"/>
    </location>
</feature>
<evidence type="ECO:0000256" key="5">
    <source>
        <dbReference type="SAM" id="Phobius"/>
    </source>
</evidence>
<dbReference type="PANTHER" id="PTHR42749:SF1">
    <property type="entry name" value="CELL SHAPE-DETERMINING PROTEIN MREB"/>
    <property type="match status" value="1"/>
</dbReference>
<feature type="region of interest" description="Disordered" evidence="4">
    <location>
        <begin position="351"/>
        <end position="454"/>
    </location>
</feature>
<keyword evidence="7" id="KW-1185">Reference proteome</keyword>
<dbReference type="InterPro" id="IPR013126">
    <property type="entry name" value="Hsp_70_fam"/>
</dbReference>
<sequence>MPSYVLGVDLGTTTIAAAAGDADRVDMVPLGDRAVLAPAVVARRPDGALLTGDRAARRVVTEPDRVAREVRRRLGDPTPVLLGERGEPATDLLAAMLRGVLDRAVAVRGDRPSRVVLTHPGSWGPYRRGVFEEVAAAAGLADALTVPDAQAAARHVGAARRLDASAPVAVLDLGGTSCEASVMRGGAVVGTPVADERLGGADLDEAVGALVDEASGGLLAEFDPEDPSSGPALARFRADCVAAKEALSVDDEVPVPLLLPGRHVDVTLTRAAFEARVAPVAARAVAALREALDGASLRPDELAAVLLVGGSARVPLVVSAVREAVAAPVVVEANPDHVVALGAVRVGAGAAAAPAAAPEPIEDGRTTLTPLRRDADAEDRTTAVRRPAAPPPRARVAGPPPGRPGAAPPPTGPFRPGPPPGSVPGPPAFRPPGPPYPYPPRQGVPPPSPPAGPRRSRRVVLLVLVVLVVVVALGAGLVLLLGG</sequence>
<keyword evidence="5" id="KW-0812">Transmembrane</keyword>
<evidence type="ECO:0000256" key="3">
    <source>
        <dbReference type="ARBA" id="ARBA00023186"/>
    </source>
</evidence>
<feature type="transmembrane region" description="Helical" evidence="5">
    <location>
        <begin position="459"/>
        <end position="481"/>
    </location>
</feature>
<dbReference type="EMBL" id="JBBEGN010000014">
    <property type="protein sequence ID" value="MEJ2870571.1"/>
    <property type="molecule type" value="Genomic_DNA"/>
</dbReference>
<evidence type="ECO:0000313" key="7">
    <source>
        <dbReference type="Proteomes" id="UP001385809"/>
    </source>
</evidence>
<proteinExistence type="predicted"/>
<keyword evidence="2" id="KW-0067">ATP-binding</keyword>
<evidence type="ECO:0000256" key="1">
    <source>
        <dbReference type="ARBA" id="ARBA00022741"/>
    </source>
</evidence>
<dbReference type="InterPro" id="IPR043129">
    <property type="entry name" value="ATPase_NBD"/>
</dbReference>
<gene>
    <name evidence="6" type="ORF">WCD74_22590</name>
</gene>
<dbReference type="PANTHER" id="PTHR42749">
    <property type="entry name" value="CELL SHAPE-DETERMINING PROTEIN MREB"/>
    <property type="match status" value="1"/>
</dbReference>
<organism evidence="6 7">
    <name type="scientific">Actinomycetospora aurantiaca</name>
    <dbReference type="NCBI Taxonomy" id="3129233"/>
    <lineage>
        <taxon>Bacteria</taxon>
        <taxon>Bacillati</taxon>
        <taxon>Actinomycetota</taxon>
        <taxon>Actinomycetes</taxon>
        <taxon>Pseudonocardiales</taxon>
        <taxon>Pseudonocardiaceae</taxon>
        <taxon>Actinomycetospora</taxon>
    </lineage>
</organism>
<keyword evidence="5" id="KW-0472">Membrane</keyword>
<dbReference type="Pfam" id="PF00012">
    <property type="entry name" value="HSP70"/>
    <property type="match status" value="1"/>
</dbReference>
<protein>
    <submittedName>
        <fullName evidence="6">Hsp70 family protein</fullName>
    </submittedName>
</protein>
<feature type="compositionally biased region" description="Basic and acidic residues" evidence="4">
    <location>
        <begin position="371"/>
        <end position="382"/>
    </location>
</feature>
<dbReference type="RefSeq" id="WP_337697141.1">
    <property type="nucleotide sequence ID" value="NZ_JBBEGN010000014.1"/>
</dbReference>
<name>A0ABU8MTC5_9PSEU</name>
<dbReference type="PRINTS" id="PR00301">
    <property type="entry name" value="HEATSHOCK70"/>
</dbReference>
<evidence type="ECO:0000313" key="6">
    <source>
        <dbReference type="EMBL" id="MEJ2870571.1"/>
    </source>
</evidence>
<accession>A0ABU8MTC5</accession>
<keyword evidence="5" id="KW-1133">Transmembrane helix</keyword>
<reference evidence="6 7" key="1">
    <citation type="submission" date="2024-03" db="EMBL/GenBank/DDBJ databases">
        <title>Actinomycetospora sp. OC33-EN08, a novel actinomycete isolated from wild orchid (Aerides multiflora).</title>
        <authorList>
            <person name="Suriyachadkun C."/>
        </authorList>
    </citation>
    <scope>NUCLEOTIDE SEQUENCE [LARGE SCALE GENOMIC DNA]</scope>
    <source>
        <strain evidence="6 7">OC33-EN08</strain>
    </source>
</reference>
<dbReference type="Gene3D" id="3.30.420.40">
    <property type="match status" value="2"/>
</dbReference>
<dbReference type="Proteomes" id="UP001385809">
    <property type="component" value="Unassembled WGS sequence"/>
</dbReference>
<keyword evidence="3" id="KW-0143">Chaperone</keyword>
<comment type="caution">
    <text evidence="6">The sequence shown here is derived from an EMBL/GenBank/DDBJ whole genome shotgun (WGS) entry which is preliminary data.</text>
</comment>